<dbReference type="EMBL" id="CARXXK010000001">
    <property type="protein sequence ID" value="CAI6345870.1"/>
    <property type="molecule type" value="Genomic_DNA"/>
</dbReference>
<dbReference type="AlphaFoldDB" id="A0AAV0VQL2"/>
<dbReference type="Proteomes" id="UP001160148">
    <property type="component" value="Unassembled WGS sequence"/>
</dbReference>
<reference evidence="4 5" key="1">
    <citation type="submission" date="2023-01" db="EMBL/GenBank/DDBJ databases">
        <authorList>
            <person name="Whitehead M."/>
        </authorList>
    </citation>
    <scope>NUCLEOTIDE SEQUENCE [LARGE SCALE GENOMIC DNA]</scope>
</reference>
<dbReference type="PROSITE" id="PS00028">
    <property type="entry name" value="ZINC_FINGER_C2H2_1"/>
    <property type="match status" value="1"/>
</dbReference>
<keyword evidence="1" id="KW-0863">Zinc-finger</keyword>
<dbReference type="GO" id="GO:0008270">
    <property type="term" value="F:zinc ion binding"/>
    <property type="evidence" value="ECO:0007669"/>
    <property type="project" value="UniProtKB-KW"/>
</dbReference>
<feature type="compositionally biased region" description="Basic and acidic residues" evidence="2">
    <location>
        <begin position="137"/>
        <end position="151"/>
    </location>
</feature>
<evidence type="ECO:0000313" key="5">
    <source>
        <dbReference type="Proteomes" id="UP001160148"/>
    </source>
</evidence>
<protein>
    <recommendedName>
        <fullName evidence="3">C2H2-type domain-containing protein</fullName>
    </recommendedName>
</protein>
<keyword evidence="5" id="KW-1185">Reference proteome</keyword>
<keyword evidence="1" id="KW-0479">Metal-binding</keyword>
<dbReference type="InterPro" id="IPR013087">
    <property type="entry name" value="Znf_C2H2_type"/>
</dbReference>
<dbReference type="SMART" id="SM00355">
    <property type="entry name" value="ZnF_C2H2"/>
    <property type="match status" value="1"/>
</dbReference>
<dbReference type="Gene3D" id="3.30.160.60">
    <property type="entry name" value="Classic Zinc Finger"/>
    <property type="match status" value="1"/>
</dbReference>
<dbReference type="SUPFAM" id="SSF57667">
    <property type="entry name" value="beta-beta-alpha zinc fingers"/>
    <property type="match status" value="1"/>
</dbReference>
<sequence length="151" mass="17568">MPKNPFVNCKSRKKRKIRAPVDKPKEKLFCPRTMVRYDGSHSDYPTKWVCKMCLKVVLSEEAVKTHLNTCSGQSNRAMPPPQMKKNEVTQYICEYCKKVFQRRVTLKKHLESHENSSSSLESEESDMEIEDGSAITEQRKEDDKKPEEQSI</sequence>
<dbReference type="Pfam" id="PF00096">
    <property type="entry name" value="zf-C2H2"/>
    <property type="match status" value="1"/>
</dbReference>
<proteinExistence type="predicted"/>
<evidence type="ECO:0000256" key="2">
    <source>
        <dbReference type="SAM" id="MobiDB-lite"/>
    </source>
</evidence>
<evidence type="ECO:0000259" key="3">
    <source>
        <dbReference type="PROSITE" id="PS50157"/>
    </source>
</evidence>
<feature type="domain" description="C2H2-type" evidence="3">
    <location>
        <begin position="91"/>
        <end position="118"/>
    </location>
</feature>
<accession>A0AAV0VQL2</accession>
<feature type="compositionally biased region" description="Acidic residues" evidence="2">
    <location>
        <begin position="121"/>
        <end position="131"/>
    </location>
</feature>
<feature type="region of interest" description="Disordered" evidence="2">
    <location>
        <begin position="109"/>
        <end position="151"/>
    </location>
</feature>
<comment type="caution">
    <text evidence="4">The sequence shown here is derived from an EMBL/GenBank/DDBJ whole genome shotgun (WGS) entry which is preliminary data.</text>
</comment>
<dbReference type="PROSITE" id="PS50157">
    <property type="entry name" value="ZINC_FINGER_C2H2_2"/>
    <property type="match status" value="1"/>
</dbReference>
<dbReference type="InterPro" id="IPR036236">
    <property type="entry name" value="Znf_C2H2_sf"/>
</dbReference>
<gene>
    <name evidence="4" type="ORF">MEUPH1_LOCUS2836</name>
</gene>
<organism evidence="4 5">
    <name type="scientific">Macrosiphum euphorbiae</name>
    <name type="common">potato aphid</name>
    <dbReference type="NCBI Taxonomy" id="13131"/>
    <lineage>
        <taxon>Eukaryota</taxon>
        <taxon>Metazoa</taxon>
        <taxon>Ecdysozoa</taxon>
        <taxon>Arthropoda</taxon>
        <taxon>Hexapoda</taxon>
        <taxon>Insecta</taxon>
        <taxon>Pterygota</taxon>
        <taxon>Neoptera</taxon>
        <taxon>Paraneoptera</taxon>
        <taxon>Hemiptera</taxon>
        <taxon>Sternorrhyncha</taxon>
        <taxon>Aphidomorpha</taxon>
        <taxon>Aphidoidea</taxon>
        <taxon>Aphididae</taxon>
        <taxon>Macrosiphini</taxon>
        <taxon>Macrosiphum</taxon>
    </lineage>
</organism>
<name>A0AAV0VQL2_9HEMI</name>
<evidence type="ECO:0000256" key="1">
    <source>
        <dbReference type="PROSITE-ProRule" id="PRU00042"/>
    </source>
</evidence>
<keyword evidence="1" id="KW-0862">Zinc</keyword>
<evidence type="ECO:0000313" key="4">
    <source>
        <dbReference type="EMBL" id="CAI6345870.1"/>
    </source>
</evidence>